<organism evidence="2">
    <name type="scientific">Ajellomyces dermatitidis (strain ATCC 18188 / CBS 674.68)</name>
    <name type="common">Blastomyces dermatitidis</name>
    <dbReference type="NCBI Taxonomy" id="653446"/>
    <lineage>
        <taxon>Eukaryota</taxon>
        <taxon>Fungi</taxon>
        <taxon>Dikarya</taxon>
        <taxon>Ascomycota</taxon>
        <taxon>Pezizomycotina</taxon>
        <taxon>Eurotiomycetes</taxon>
        <taxon>Eurotiomycetidae</taxon>
        <taxon>Onygenales</taxon>
        <taxon>Ajellomycetaceae</taxon>
        <taxon>Blastomyces</taxon>
    </lineage>
</organism>
<keyword evidence="1" id="KW-0472">Membrane</keyword>
<dbReference type="Proteomes" id="UP000007802">
    <property type="component" value="Unassembled WGS sequence"/>
</dbReference>
<evidence type="ECO:0000256" key="1">
    <source>
        <dbReference type="SAM" id="Phobius"/>
    </source>
</evidence>
<keyword evidence="1" id="KW-1133">Transmembrane helix</keyword>
<dbReference type="AlphaFoldDB" id="A0A0J9ENB2"/>
<sequence length="105" mass="11653">MRPRGRSESCLPPRPGIAIFRFPRLLRIASTKQETCSWRPTNPGFQSKGRVQQDVGGAGTVISRVTDTTLRNFCVSRGYKSCIALLLFILMIVGVPAYPPGDQTW</sequence>
<dbReference type="EMBL" id="GG749427">
    <property type="protein sequence ID" value="KMW67551.1"/>
    <property type="molecule type" value="Genomic_DNA"/>
</dbReference>
<keyword evidence="1" id="KW-0812">Transmembrane</keyword>
<feature type="transmembrane region" description="Helical" evidence="1">
    <location>
        <begin position="81"/>
        <end position="99"/>
    </location>
</feature>
<reference evidence="2" key="1">
    <citation type="submission" date="2010-03" db="EMBL/GenBank/DDBJ databases">
        <title>Annotation of Blastomyces dermatitidis strain ATCC 18188.</title>
        <authorList>
            <consortium name="The Broad Institute Genome Sequencing Platform"/>
            <consortium name="Broad Institute Genome Sequencing Center for Infectious Disease."/>
            <person name="Cuomo C."/>
            <person name="Klein B."/>
            <person name="Sullivan T."/>
            <person name="Heitman J."/>
            <person name="Young S."/>
            <person name="Zeng Q."/>
            <person name="Gargeya S."/>
            <person name="Alvarado L."/>
            <person name="Berlin A.M."/>
            <person name="Chapman S.B."/>
            <person name="Chen Z."/>
            <person name="Freedman E."/>
            <person name="Gellesch M."/>
            <person name="Goldberg J."/>
            <person name="Griggs A."/>
            <person name="Gujja S."/>
            <person name="Heilman E."/>
            <person name="Heiman D."/>
            <person name="Howarth C."/>
            <person name="Mehta T."/>
            <person name="Neiman D."/>
            <person name="Pearson M."/>
            <person name="Roberts A."/>
            <person name="Saif S."/>
            <person name="Shea T."/>
            <person name="Shenoy N."/>
            <person name="Sisk P."/>
            <person name="Stolte C."/>
            <person name="Sykes S."/>
            <person name="White J."/>
            <person name="Yandava C."/>
            <person name="Haas B."/>
            <person name="Nusbaum C."/>
            <person name="Birren B."/>
        </authorList>
    </citation>
    <scope>NUCLEOTIDE SEQUENCE</scope>
    <source>
        <strain evidence="2">ATCC 18188</strain>
    </source>
</reference>
<proteinExistence type="predicted"/>
<protein>
    <submittedName>
        <fullName evidence="2">Uncharacterized protein</fullName>
    </submittedName>
</protein>
<gene>
    <name evidence="2" type="ORF">BDDG_12181</name>
</gene>
<accession>A0A0J9ENB2</accession>
<name>A0A0J9ENB2_AJEDA</name>
<evidence type="ECO:0000313" key="2">
    <source>
        <dbReference type="EMBL" id="KMW67551.1"/>
    </source>
</evidence>